<organism evidence="1">
    <name type="scientific">marine sediment metagenome</name>
    <dbReference type="NCBI Taxonomy" id="412755"/>
    <lineage>
        <taxon>unclassified sequences</taxon>
        <taxon>metagenomes</taxon>
        <taxon>ecological metagenomes</taxon>
    </lineage>
</organism>
<comment type="caution">
    <text evidence="1">The sequence shown here is derived from an EMBL/GenBank/DDBJ whole genome shotgun (WGS) entry which is preliminary data.</text>
</comment>
<sequence length="179" mass="20806">MPNKGDIVKGRHIGKVGSHSRESYVWVICPICQKGRWRTKTEIKRDRRPNSHLNRCHHCAVSQKGDKCVNWKGGKPKDRDGYILVYVPEDNFFAPMRNSIGYIREHRLVLAKQLGRNLHRWELVHHKGVKYPKGSIENKQDNRIDNLQLISDTRHNQITILEKRIAYLESKVLSLGGKP</sequence>
<proteinExistence type="predicted"/>
<reference evidence="1" key="1">
    <citation type="journal article" date="2015" name="Nature">
        <title>Complex archaea that bridge the gap between prokaryotes and eukaryotes.</title>
        <authorList>
            <person name="Spang A."/>
            <person name="Saw J.H."/>
            <person name="Jorgensen S.L."/>
            <person name="Zaremba-Niedzwiedzka K."/>
            <person name="Martijn J."/>
            <person name="Lind A.E."/>
            <person name="van Eijk R."/>
            <person name="Schleper C."/>
            <person name="Guy L."/>
            <person name="Ettema T.J."/>
        </authorList>
    </citation>
    <scope>NUCLEOTIDE SEQUENCE</scope>
</reference>
<dbReference type="AlphaFoldDB" id="A0A0F9E629"/>
<gene>
    <name evidence="1" type="ORF">LCGC14_2406590</name>
</gene>
<accession>A0A0F9E629</accession>
<evidence type="ECO:0000313" key="1">
    <source>
        <dbReference type="EMBL" id="KKL25311.1"/>
    </source>
</evidence>
<dbReference type="EMBL" id="LAZR01036262">
    <property type="protein sequence ID" value="KKL25311.1"/>
    <property type="molecule type" value="Genomic_DNA"/>
</dbReference>
<name>A0A0F9E629_9ZZZZ</name>
<evidence type="ECO:0008006" key="2">
    <source>
        <dbReference type="Google" id="ProtNLM"/>
    </source>
</evidence>
<protein>
    <recommendedName>
        <fullName evidence="2">HNH nuclease domain-containing protein</fullName>
    </recommendedName>
</protein>